<dbReference type="Proteomes" id="UP000266673">
    <property type="component" value="Unassembled WGS sequence"/>
</dbReference>
<dbReference type="STRING" id="44941.A0A397VNA0"/>
<dbReference type="OrthoDB" id="2423203at2759"/>
<dbReference type="PANTHER" id="PTHR44329">
    <property type="entry name" value="SERINE/THREONINE-PROTEIN KINASE TNNI3K-RELATED"/>
    <property type="match status" value="1"/>
</dbReference>
<proteinExistence type="predicted"/>
<protein>
    <submittedName>
        <fullName evidence="2">Kinase-like domain-containing protein</fullName>
    </submittedName>
</protein>
<dbReference type="PROSITE" id="PS50011">
    <property type="entry name" value="PROTEIN_KINASE_DOM"/>
    <property type="match status" value="1"/>
</dbReference>
<reference evidence="2 3" key="1">
    <citation type="submission" date="2018-06" db="EMBL/GenBank/DDBJ databases">
        <title>Comparative genomics reveals the genomic features of Rhizophagus irregularis, R. cerebriforme, R. diaphanum and Gigaspora rosea, and their symbiotic lifestyle signature.</title>
        <authorList>
            <person name="Morin E."/>
            <person name="San Clemente H."/>
            <person name="Chen E.C.H."/>
            <person name="De La Providencia I."/>
            <person name="Hainaut M."/>
            <person name="Kuo A."/>
            <person name="Kohler A."/>
            <person name="Murat C."/>
            <person name="Tang N."/>
            <person name="Roy S."/>
            <person name="Loubradou J."/>
            <person name="Henrissat B."/>
            <person name="Grigoriev I.V."/>
            <person name="Corradi N."/>
            <person name="Roux C."/>
            <person name="Martin F.M."/>
        </authorList>
    </citation>
    <scope>NUCLEOTIDE SEQUENCE [LARGE SCALE GENOMIC DNA]</scope>
    <source>
        <strain evidence="2 3">DAOM 194757</strain>
    </source>
</reference>
<keyword evidence="3" id="KW-1185">Reference proteome</keyword>
<keyword evidence="2" id="KW-0418">Kinase</keyword>
<feature type="domain" description="Protein kinase" evidence="1">
    <location>
        <begin position="1"/>
        <end position="281"/>
    </location>
</feature>
<keyword evidence="2" id="KW-0808">Transferase</keyword>
<dbReference type="InterPro" id="IPR000719">
    <property type="entry name" value="Prot_kinase_dom"/>
</dbReference>
<dbReference type="InterPro" id="IPR051681">
    <property type="entry name" value="Ser/Thr_Kinases-Pseudokinases"/>
</dbReference>
<dbReference type="GO" id="GO:0004674">
    <property type="term" value="F:protein serine/threonine kinase activity"/>
    <property type="evidence" value="ECO:0007669"/>
    <property type="project" value="TreeGrafter"/>
</dbReference>
<dbReference type="SUPFAM" id="SSF56112">
    <property type="entry name" value="Protein kinase-like (PK-like)"/>
    <property type="match status" value="1"/>
</dbReference>
<dbReference type="Pfam" id="PF07714">
    <property type="entry name" value="PK_Tyr_Ser-Thr"/>
    <property type="match status" value="2"/>
</dbReference>
<sequence length="343" mass="39912">MCEKTTNPAWCQECGITYFKNNFSNWTSGNQKIDEIIKETQMNSKFPVDFVEWIPPEQLEQVKKINQGGFATVYSAFWKQDPISMFGNEFKRTKGIQVALKSAFLQKIWKRSPVLRCYGLTKRPEDAEKYMLVMQYVRDSDLQNYLSKNINRMSWFEAKLPILASIANGLKIIHKEDTKDKEIFGMLPFIAPEIINGQPYSQKSDVYSFGIIMWMFTSGSLPFHNREYDLGLQFEIFNGIRPQIIDGTPPCFINLMKKCWDPKPENRPDSSEIYNEVCSWYYLKNYKEFKASDKILLSQDMQNIEHLVAKNTSGSFLPLHLNRQNNCRNDLKPTSAASQFRGK</sequence>
<organism evidence="2 3">
    <name type="scientific">Gigaspora rosea</name>
    <dbReference type="NCBI Taxonomy" id="44941"/>
    <lineage>
        <taxon>Eukaryota</taxon>
        <taxon>Fungi</taxon>
        <taxon>Fungi incertae sedis</taxon>
        <taxon>Mucoromycota</taxon>
        <taxon>Glomeromycotina</taxon>
        <taxon>Glomeromycetes</taxon>
        <taxon>Diversisporales</taxon>
        <taxon>Gigasporaceae</taxon>
        <taxon>Gigaspora</taxon>
    </lineage>
</organism>
<dbReference type="EMBL" id="QKWP01000292">
    <property type="protein sequence ID" value="RIB22787.1"/>
    <property type="molecule type" value="Genomic_DNA"/>
</dbReference>
<comment type="caution">
    <text evidence="2">The sequence shown here is derived from an EMBL/GenBank/DDBJ whole genome shotgun (WGS) entry which is preliminary data.</text>
</comment>
<dbReference type="InterPro" id="IPR011009">
    <property type="entry name" value="Kinase-like_dom_sf"/>
</dbReference>
<evidence type="ECO:0000313" key="2">
    <source>
        <dbReference type="EMBL" id="RIB22787.1"/>
    </source>
</evidence>
<dbReference type="AlphaFoldDB" id="A0A397VNA0"/>
<dbReference type="InterPro" id="IPR001245">
    <property type="entry name" value="Ser-Thr/Tyr_kinase_cat_dom"/>
</dbReference>
<evidence type="ECO:0000313" key="3">
    <source>
        <dbReference type="Proteomes" id="UP000266673"/>
    </source>
</evidence>
<dbReference type="GO" id="GO:0005524">
    <property type="term" value="F:ATP binding"/>
    <property type="evidence" value="ECO:0007669"/>
    <property type="project" value="InterPro"/>
</dbReference>
<name>A0A397VNA0_9GLOM</name>
<gene>
    <name evidence="2" type="ORF">C2G38_2293805</name>
</gene>
<evidence type="ECO:0000259" key="1">
    <source>
        <dbReference type="PROSITE" id="PS50011"/>
    </source>
</evidence>
<accession>A0A397VNA0</accession>
<dbReference type="Gene3D" id="1.10.510.10">
    <property type="entry name" value="Transferase(Phosphotransferase) domain 1"/>
    <property type="match status" value="2"/>
</dbReference>